<reference evidence="4" key="1">
    <citation type="journal article" date="2023" name="Front. Mar. Sci.">
        <title>A new Merluccius polli reference genome to investigate the effects of global change in West African waters.</title>
        <authorList>
            <person name="Mateo J.L."/>
            <person name="Blanco-Fernandez C."/>
            <person name="Garcia-Vazquez E."/>
            <person name="Machado-Schiaffino G."/>
        </authorList>
    </citation>
    <scope>NUCLEOTIDE SEQUENCE</scope>
    <source>
        <strain evidence="4">C29</strain>
        <tissue evidence="4">Fin</tissue>
    </source>
</reference>
<dbReference type="Proteomes" id="UP001174136">
    <property type="component" value="Unassembled WGS sequence"/>
</dbReference>
<dbReference type="SUPFAM" id="SSF57756">
    <property type="entry name" value="Retrovirus zinc finger-like domains"/>
    <property type="match status" value="1"/>
</dbReference>
<dbReference type="GO" id="GO:0008270">
    <property type="term" value="F:zinc ion binding"/>
    <property type="evidence" value="ECO:0007669"/>
    <property type="project" value="UniProtKB-KW"/>
</dbReference>
<evidence type="ECO:0000256" key="1">
    <source>
        <dbReference type="PROSITE-ProRule" id="PRU00047"/>
    </source>
</evidence>
<dbReference type="AlphaFoldDB" id="A0AA47M4R0"/>
<dbReference type="EMBL" id="JAOPHQ010005981">
    <property type="protein sequence ID" value="KAK0133559.1"/>
    <property type="molecule type" value="Genomic_DNA"/>
</dbReference>
<dbReference type="InterPro" id="IPR001878">
    <property type="entry name" value="Znf_CCHC"/>
</dbReference>
<organism evidence="4 5">
    <name type="scientific">Merluccius polli</name>
    <name type="common">Benguela hake</name>
    <name type="synonym">Merluccius cadenati</name>
    <dbReference type="NCBI Taxonomy" id="89951"/>
    <lineage>
        <taxon>Eukaryota</taxon>
        <taxon>Metazoa</taxon>
        <taxon>Chordata</taxon>
        <taxon>Craniata</taxon>
        <taxon>Vertebrata</taxon>
        <taxon>Euteleostomi</taxon>
        <taxon>Actinopterygii</taxon>
        <taxon>Neopterygii</taxon>
        <taxon>Teleostei</taxon>
        <taxon>Neoteleostei</taxon>
        <taxon>Acanthomorphata</taxon>
        <taxon>Zeiogadaria</taxon>
        <taxon>Gadariae</taxon>
        <taxon>Gadiformes</taxon>
        <taxon>Gadoidei</taxon>
        <taxon>Merlucciidae</taxon>
        <taxon>Merluccius</taxon>
    </lineage>
</organism>
<dbReference type="PROSITE" id="PS50158">
    <property type="entry name" value="ZF_CCHC"/>
    <property type="match status" value="1"/>
</dbReference>
<name>A0AA47M4R0_MERPO</name>
<keyword evidence="1" id="KW-0863">Zinc-finger</keyword>
<accession>A0AA47M4R0</accession>
<feature type="region of interest" description="Disordered" evidence="2">
    <location>
        <begin position="70"/>
        <end position="104"/>
    </location>
</feature>
<feature type="domain" description="CCHC-type" evidence="3">
    <location>
        <begin position="39"/>
        <end position="54"/>
    </location>
</feature>
<evidence type="ECO:0000256" key="2">
    <source>
        <dbReference type="SAM" id="MobiDB-lite"/>
    </source>
</evidence>
<feature type="compositionally biased region" description="Polar residues" evidence="2">
    <location>
        <begin position="17"/>
        <end position="31"/>
    </location>
</feature>
<comment type="caution">
    <text evidence="4">The sequence shown here is derived from an EMBL/GenBank/DDBJ whole genome shotgun (WGS) entry which is preliminary data.</text>
</comment>
<dbReference type="InterPro" id="IPR036875">
    <property type="entry name" value="Znf_CCHC_sf"/>
</dbReference>
<dbReference type="Pfam" id="PF00098">
    <property type="entry name" value="zf-CCHC"/>
    <property type="match status" value="1"/>
</dbReference>
<keyword evidence="5" id="KW-1185">Reference proteome</keyword>
<keyword evidence="1" id="KW-0479">Metal-binding</keyword>
<gene>
    <name evidence="4" type="ORF">N1851_030933</name>
</gene>
<evidence type="ECO:0000313" key="5">
    <source>
        <dbReference type="Proteomes" id="UP001174136"/>
    </source>
</evidence>
<evidence type="ECO:0000259" key="3">
    <source>
        <dbReference type="PROSITE" id="PS50158"/>
    </source>
</evidence>
<evidence type="ECO:0000313" key="4">
    <source>
        <dbReference type="EMBL" id="KAK0133559.1"/>
    </source>
</evidence>
<proteinExistence type="predicted"/>
<feature type="region of interest" description="Disordered" evidence="2">
    <location>
        <begin position="1"/>
        <end position="31"/>
    </location>
</feature>
<dbReference type="GO" id="GO:0003676">
    <property type="term" value="F:nucleic acid binding"/>
    <property type="evidence" value="ECO:0007669"/>
    <property type="project" value="InterPro"/>
</dbReference>
<keyword evidence="1" id="KW-0862">Zinc</keyword>
<sequence length="188" mass="21387">MSVMKVEGSETPRRKTFQQQTVSSFERSRPSVSRDNFFCYRCGGDGHIASQCQESENPPEVIRKLLRSLKKAKEGKSEPSPQQTASRDAYCKKSNVRPSAQSNLPSGLGRMPTCSIAWLLCAKMLTLPMRRLAHSEFYLNHNQQNSPIAKRWMWKSPLVKSDGWVQVLYQFLPEVNALPSAKWNARNP</sequence>
<dbReference type="SMART" id="SM00343">
    <property type="entry name" value="ZnF_C2HC"/>
    <property type="match status" value="1"/>
</dbReference>
<protein>
    <recommendedName>
        <fullName evidence="3">CCHC-type domain-containing protein</fullName>
    </recommendedName>
</protein>
<dbReference type="Gene3D" id="4.10.60.10">
    <property type="entry name" value="Zinc finger, CCHC-type"/>
    <property type="match status" value="1"/>
</dbReference>